<accession>A0ABQ9GC42</accession>
<reference evidence="1 2" key="1">
    <citation type="submission" date="2023-02" db="EMBL/GenBank/DDBJ databases">
        <title>LHISI_Scaffold_Assembly.</title>
        <authorList>
            <person name="Stuart O.P."/>
            <person name="Cleave R."/>
            <person name="Magrath M.J.L."/>
            <person name="Mikheyev A.S."/>
        </authorList>
    </citation>
    <scope>NUCLEOTIDE SEQUENCE [LARGE SCALE GENOMIC DNA]</scope>
    <source>
        <strain evidence="1">Daus_M_001</strain>
        <tissue evidence="1">Leg muscle</tissue>
    </source>
</reference>
<dbReference type="PANTHER" id="PTHR46601">
    <property type="entry name" value="ULP_PROTEASE DOMAIN-CONTAINING PROTEIN"/>
    <property type="match status" value="1"/>
</dbReference>
<dbReference type="EMBL" id="JARBHB010000013">
    <property type="protein sequence ID" value="KAJ8869980.1"/>
    <property type="molecule type" value="Genomic_DNA"/>
</dbReference>
<feature type="non-terminal residue" evidence="1">
    <location>
        <position position="215"/>
    </location>
</feature>
<protein>
    <submittedName>
        <fullName evidence="1">Uncharacterized protein</fullName>
    </submittedName>
</protein>
<keyword evidence="2" id="KW-1185">Reference proteome</keyword>
<gene>
    <name evidence="1" type="ORF">PR048_028991</name>
</gene>
<organism evidence="1 2">
    <name type="scientific">Dryococelus australis</name>
    <dbReference type="NCBI Taxonomy" id="614101"/>
    <lineage>
        <taxon>Eukaryota</taxon>
        <taxon>Metazoa</taxon>
        <taxon>Ecdysozoa</taxon>
        <taxon>Arthropoda</taxon>
        <taxon>Hexapoda</taxon>
        <taxon>Insecta</taxon>
        <taxon>Pterygota</taxon>
        <taxon>Neoptera</taxon>
        <taxon>Polyneoptera</taxon>
        <taxon>Phasmatodea</taxon>
        <taxon>Verophasmatodea</taxon>
        <taxon>Anareolatae</taxon>
        <taxon>Phasmatidae</taxon>
        <taxon>Eurycanthinae</taxon>
        <taxon>Dryococelus</taxon>
    </lineage>
</organism>
<dbReference type="PANTHER" id="PTHR46601:SF2">
    <property type="entry name" value="UBIQUITIN-LIKE PROTEASE FAMILY PROFILE DOMAIN-CONTAINING PROTEIN"/>
    <property type="match status" value="1"/>
</dbReference>
<evidence type="ECO:0000313" key="1">
    <source>
        <dbReference type="EMBL" id="KAJ8869980.1"/>
    </source>
</evidence>
<evidence type="ECO:0000313" key="2">
    <source>
        <dbReference type="Proteomes" id="UP001159363"/>
    </source>
</evidence>
<sequence>MPHNVCGLMPSVKKVPNFPYNTYTLIDEQTDTSHLINWKQWKEIEDCPKLIETEGSVEALNDLHLQLTVFKKYVYVKRAQSQAFKDSAMSQDEIQCTHWNHKQITVFTACAWVKGATCCFTIVSNDLSHDKNFNLNVKNFPDGCASQFKNKFTLSNLCFMPKDFGVEFDWFCFATSHGKSAVDGIGLSKCAVWNRVKQRKCVLECAVAAASSAVL</sequence>
<proteinExistence type="predicted"/>
<name>A0ABQ9GC42_9NEOP</name>
<comment type="caution">
    <text evidence="1">The sequence shown here is derived from an EMBL/GenBank/DDBJ whole genome shotgun (WGS) entry which is preliminary data.</text>
</comment>
<dbReference type="Proteomes" id="UP001159363">
    <property type="component" value="Chromosome 12"/>
</dbReference>